<dbReference type="Gramene" id="Kaladp0085s0036.1.v1.1">
    <property type="protein sequence ID" value="Kaladp0085s0036.1.v1.1"/>
    <property type="gene ID" value="Kaladp0085s0036.v1.1"/>
</dbReference>
<dbReference type="EnsemblPlants" id="Kaladp0085s0036.1.v1.1">
    <property type="protein sequence ID" value="Kaladp0085s0036.1.v1.1"/>
    <property type="gene ID" value="Kaladp0085s0036.v1.1"/>
</dbReference>
<protein>
    <recommendedName>
        <fullName evidence="7">Pre-mRNA-splicing factor 38</fullName>
    </recommendedName>
</protein>
<dbReference type="Proteomes" id="UP000594263">
    <property type="component" value="Unplaced"/>
</dbReference>
<evidence type="ECO:0000256" key="6">
    <source>
        <dbReference type="ARBA" id="ARBA00023242"/>
    </source>
</evidence>
<dbReference type="InterPro" id="IPR005037">
    <property type="entry name" value="PRP38"/>
</dbReference>
<sequence>MEIQTSGKPIETLIERVLGMNILSSDYFKELYRLKTYHEVIDEIYNQVDHVEPWMTGNCRGPSTAFCLLYKFFTMKLTVKQMHGLLKHPDSPYIRAIGFLYLRYWADPKTLWNWCEPYIKDDEEFSPSSSGRMTTMGVYIRDLLLGQYYFDTLFPRIPVPVMRQIVTNLEKLKLPTKHCGVTGDTTRHGSDDTARRPPSVKAALSVSFGQRAPHRASTRDASPVRRTLPPPVYDRNGNGDSKQSPSRNRSQSRDISDHDYLDGDKQRERDRSRSRDRDRESYRDRDHGRVRDRDRDRERDRDRDRDRGLNRHREKEHRHDYDRRSKYPEREANGKDYERGRRDGSSSRYLEGSSSRRSRSRSPIRSRSPSLHRAAPFDHRSSAENAESKKASVSSNLAKLKSMYGDLSSEKGNAGLERVRNRDSGTEEVIRLGVSTWR</sequence>
<dbReference type="PANTHER" id="PTHR23142">
    <property type="entry name" value="PRE-MRNA-SPLICING FACTOR 38A-RELATED"/>
    <property type="match status" value="1"/>
</dbReference>
<dbReference type="AlphaFoldDB" id="A0A7N1A2Y2"/>
<evidence type="ECO:0000256" key="4">
    <source>
        <dbReference type="ARBA" id="ARBA00022728"/>
    </source>
</evidence>
<accession>A0A7N1A2Y2</accession>
<feature type="domain" description="Pre-mRNA-splicing factor 38 C-terminal" evidence="9">
    <location>
        <begin position="187"/>
        <end position="279"/>
    </location>
</feature>
<evidence type="ECO:0000256" key="2">
    <source>
        <dbReference type="ARBA" id="ARBA00006164"/>
    </source>
</evidence>
<comment type="similarity">
    <text evidence="2 7">Belongs to the PRP38 family.</text>
</comment>
<proteinExistence type="inferred from homology"/>
<feature type="compositionally biased region" description="Low complexity" evidence="8">
    <location>
        <begin position="346"/>
        <end position="355"/>
    </location>
</feature>
<feature type="compositionally biased region" description="Basic and acidic residues" evidence="8">
    <location>
        <begin position="375"/>
        <end position="390"/>
    </location>
</feature>
<keyword evidence="6 7" id="KW-0539">Nucleus</keyword>
<evidence type="ECO:0000259" key="9">
    <source>
        <dbReference type="Pfam" id="PF12871"/>
    </source>
</evidence>
<evidence type="ECO:0000256" key="7">
    <source>
        <dbReference type="RuleBase" id="RU367025"/>
    </source>
</evidence>
<feature type="compositionally biased region" description="Basic and acidic residues" evidence="8">
    <location>
        <begin position="251"/>
        <end position="345"/>
    </location>
</feature>
<evidence type="ECO:0000256" key="3">
    <source>
        <dbReference type="ARBA" id="ARBA00022664"/>
    </source>
</evidence>
<dbReference type="Pfam" id="PF03371">
    <property type="entry name" value="PRP38"/>
    <property type="match status" value="1"/>
</dbReference>
<dbReference type="Pfam" id="PF12871">
    <property type="entry name" value="PRP38_assoc"/>
    <property type="match status" value="1"/>
</dbReference>
<dbReference type="GO" id="GO:0000398">
    <property type="term" value="P:mRNA splicing, via spliceosome"/>
    <property type="evidence" value="ECO:0007669"/>
    <property type="project" value="UniProtKB-UniRule"/>
</dbReference>
<keyword evidence="11" id="KW-1185">Reference proteome</keyword>
<evidence type="ECO:0000256" key="1">
    <source>
        <dbReference type="ARBA" id="ARBA00004123"/>
    </source>
</evidence>
<reference evidence="10" key="1">
    <citation type="submission" date="2021-01" db="UniProtKB">
        <authorList>
            <consortium name="EnsemblPlants"/>
        </authorList>
    </citation>
    <scope>IDENTIFICATION</scope>
</reference>
<evidence type="ECO:0000313" key="10">
    <source>
        <dbReference type="EnsemblPlants" id="Kaladp0085s0036.1.v1.1"/>
    </source>
</evidence>
<dbReference type="InterPro" id="IPR024767">
    <property type="entry name" value="PRP38_C"/>
</dbReference>
<evidence type="ECO:0000256" key="5">
    <source>
        <dbReference type="ARBA" id="ARBA00023187"/>
    </source>
</evidence>
<name>A0A7N1A2Y2_KALFE</name>
<dbReference type="GO" id="GO:0005681">
    <property type="term" value="C:spliceosomal complex"/>
    <property type="evidence" value="ECO:0007669"/>
    <property type="project" value="UniProtKB-KW"/>
</dbReference>
<keyword evidence="5 7" id="KW-0508">mRNA splicing</keyword>
<feature type="compositionally biased region" description="Polar residues" evidence="8">
    <location>
        <begin position="238"/>
        <end position="249"/>
    </location>
</feature>
<feature type="region of interest" description="Disordered" evidence="8">
    <location>
        <begin position="177"/>
        <end position="424"/>
    </location>
</feature>
<evidence type="ECO:0000256" key="8">
    <source>
        <dbReference type="SAM" id="MobiDB-lite"/>
    </source>
</evidence>
<feature type="compositionally biased region" description="Basic and acidic residues" evidence="8">
    <location>
        <begin position="185"/>
        <end position="195"/>
    </location>
</feature>
<keyword evidence="4 7" id="KW-0747">Spliceosome</keyword>
<comment type="function">
    <text evidence="7">Required for pre-mRNA splicing.</text>
</comment>
<dbReference type="OMA" id="ERSHKHD"/>
<comment type="subcellular location">
    <subcellularLocation>
        <location evidence="1 7">Nucleus</location>
    </subcellularLocation>
</comment>
<evidence type="ECO:0000313" key="11">
    <source>
        <dbReference type="Proteomes" id="UP000594263"/>
    </source>
</evidence>
<keyword evidence="3 7" id="KW-0507">mRNA processing</keyword>
<organism evidence="10 11">
    <name type="scientific">Kalanchoe fedtschenkoi</name>
    <name type="common">Lavender scallops</name>
    <name type="synonym">South American air plant</name>
    <dbReference type="NCBI Taxonomy" id="63787"/>
    <lineage>
        <taxon>Eukaryota</taxon>
        <taxon>Viridiplantae</taxon>
        <taxon>Streptophyta</taxon>
        <taxon>Embryophyta</taxon>
        <taxon>Tracheophyta</taxon>
        <taxon>Spermatophyta</taxon>
        <taxon>Magnoliopsida</taxon>
        <taxon>eudicotyledons</taxon>
        <taxon>Gunneridae</taxon>
        <taxon>Pentapetalae</taxon>
        <taxon>Saxifragales</taxon>
        <taxon>Crassulaceae</taxon>
        <taxon>Kalanchoe</taxon>
    </lineage>
</organism>